<protein>
    <submittedName>
        <fullName evidence="3">Uncharacterized protein</fullName>
    </submittedName>
</protein>
<feature type="compositionally biased region" description="Basic and acidic residues" evidence="2">
    <location>
        <begin position="562"/>
        <end position="578"/>
    </location>
</feature>
<keyword evidence="1" id="KW-0175">Coiled coil</keyword>
<evidence type="ECO:0000313" key="4">
    <source>
        <dbReference type="Proteomes" id="UP000886653"/>
    </source>
</evidence>
<feature type="compositionally biased region" description="Basic and acidic residues" evidence="2">
    <location>
        <begin position="307"/>
        <end position="322"/>
    </location>
</feature>
<feature type="region of interest" description="Disordered" evidence="2">
    <location>
        <begin position="122"/>
        <end position="175"/>
    </location>
</feature>
<organism evidence="3 4">
    <name type="scientific">Cronartium quercuum f. sp. fusiforme G11</name>
    <dbReference type="NCBI Taxonomy" id="708437"/>
    <lineage>
        <taxon>Eukaryota</taxon>
        <taxon>Fungi</taxon>
        <taxon>Dikarya</taxon>
        <taxon>Basidiomycota</taxon>
        <taxon>Pucciniomycotina</taxon>
        <taxon>Pucciniomycetes</taxon>
        <taxon>Pucciniales</taxon>
        <taxon>Coleosporiaceae</taxon>
        <taxon>Cronartium</taxon>
    </lineage>
</organism>
<sequence length="788" mass="86489">MNLSNWKSESIIDRQLSTNKKSMGLIPMSATTSISVDHPLSPLPTTDQSKSNQLNSSQQTKSYFDLKAETDLIINLNSDQNIQRPPTPSTSKFINQISNSTQHIQKPIKNDHSEDQSINAKSIVENDNPNSGEETTTVTNQTESIDNPKRDKKGKCSSDNSSINSTNGKSAEKKSVQIHLTNEPHRIKSNRQILRELKTTVNIESLSQPSSSNNHNYIKDENRIMSDLMLTIIRQLSSRLEQTKKELASSQAETQALKSLLVHSYSVGLGEIERCLVRSKVVTNNDPSSSSESNKPWTLDIPNNWNRSKDQQQQRTSDEEHPTTISINHLSNLDLEDLREAMYDNPSYETASLSSCSRSHTSPTSLINNQLPSKTFNTNSLKSLSRSSSIKPTSARPPPPLLPPPPSKSSTTKLFKKKSTIVPKTTEHHQHNRADSTSSNLSGVSSTQCYNPSTNSASGSWGFQGWKWTNKIDHHRTKIATSVADEEGYSGERSRVRNGSKGKETDDESLETQDPSQTEDLVASKINSHNKLFANLFTRRSTSLNRKESKRRRGGGGEVVDQESKKMNESSTTHDVDQSKQVIIDSKPNSIAVKSISVEEEDSTRISTPGIPFYERGQSHASGSSSHHHQLLATPASVESSNNSEFMLKTGSIRSSSCGSAISSSLNSICLSSAAFLPPPTQSSDLMEHIVCNSSNASDTSSLAVSRVLSDLPTQPPTLTTTTDIVPEFVIESTAAATLLSPALGPPSRKTSINQKSPILLPTPSMSESPFSHSSPPRIHQPQPREIY</sequence>
<proteinExistence type="predicted"/>
<feature type="compositionally biased region" description="Polar residues" evidence="2">
    <location>
        <begin position="283"/>
        <end position="306"/>
    </location>
</feature>
<dbReference type="OrthoDB" id="2506718at2759"/>
<name>A0A9P6NTM2_9BASI</name>
<feature type="compositionally biased region" description="Low complexity" evidence="2">
    <location>
        <begin position="377"/>
        <end position="394"/>
    </location>
</feature>
<feature type="region of interest" description="Disordered" evidence="2">
    <location>
        <begin position="349"/>
        <end position="459"/>
    </location>
</feature>
<feature type="compositionally biased region" description="Pro residues" evidence="2">
    <location>
        <begin position="395"/>
        <end position="407"/>
    </location>
</feature>
<feature type="region of interest" description="Disordered" evidence="2">
    <location>
        <begin position="483"/>
        <end position="519"/>
    </location>
</feature>
<evidence type="ECO:0000313" key="3">
    <source>
        <dbReference type="EMBL" id="KAG0150152.1"/>
    </source>
</evidence>
<feature type="compositionally biased region" description="Polar residues" evidence="2">
    <location>
        <begin position="366"/>
        <end position="376"/>
    </location>
</feature>
<feature type="region of interest" description="Disordered" evidence="2">
    <location>
        <begin position="34"/>
        <end position="57"/>
    </location>
</feature>
<feature type="compositionally biased region" description="Low complexity" evidence="2">
    <location>
        <begin position="350"/>
        <end position="365"/>
    </location>
</feature>
<feature type="compositionally biased region" description="Polar residues" evidence="2">
    <location>
        <begin position="447"/>
        <end position="459"/>
    </location>
</feature>
<feature type="region of interest" description="Disordered" evidence="2">
    <location>
        <begin position="283"/>
        <end position="328"/>
    </location>
</feature>
<feature type="compositionally biased region" description="Low complexity" evidence="2">
    <location>
        <begin position="436"/>
        <end position="446"/>
    </location>
</feature>
<feature type="compositionally biased region" description="Polar residues" evidence="2">
    <location>
        <begin position="122"/>
        <end position="145"/>
    </location>
</feature>
<keyword evidence="4" id="KW-1185">Reference proteome</keyword>
<dbReference type="AlphaFoldDB" id="A0A9P6NTM2"/>
<accession>A0A9P6NTM2</accession>
<comment type="caution">
    <text evidence="3">The sequence shown here is derived from an EMBL/GenBank/DDBJ whole genome shotgun (WGS) entry which is preliminary data.</text>
</comment>
<feature type="region of interest" description="Disordered" evidence="2">
    <location>
        <begin position="543"/>
        <end position="578"/>
    </location>
</feature>
<evidence type="ECO:0000256" key="2">
    <source>
        <dbReference type="SAM" id="MobiDB-lite"/>
    </source>
</evidence>
<dbReference type="Proteomes" id="UP000886653">
    <property type="component" value="Unassembled WGS sequence"/>
</dbReference>
<dbReference type="EMBL" id="MU167222">
    <property type="protein sequence ID" value="KAG0150152.1"/>
    <property type="molecule type" value="Genomic_DNA"/>
</dbReference>
<feature type="compositionally biased region" description="Basic and acidic residues" evidence="2">
    <location>
        <begin position="425"/>
        <end position="434"/>
    </location>
</feature>
<gene>
    <name evidence="3" type="ORF">CROQUDRAFT_249070</name>
</gene>
<reference evidence="3" key="1">
    <citation type="submission" date="2013-11" db="EMBL/GenBank/DDBJ databases">
        <title>Genome sequence of the fusiform rust pathogen reveals effectors for host alternation and coevolution with pine.</title>
        <authorList>
            <consortium name="DOE Joint Genome Institute"/>
            <person name="Smith K."/>
            <person name="Pendleton A."/>
            <person name="Kubisiak T."/>
            <person name="Anderson C."/>
            <person name="Salamov A."/>
            <person name="Aerts A."/>
            <person name="Riley R."/>
            <person name="Clum A."/>
            <person name="Lindquist E."/>
            <person name="Ence D."/>
            <person name="Campbell M."/>
            <person name="Kronenberg Z."/>
            <person name="Feau N."/>
            <person name="Dhillon B."/>
            <person name="Hamelin R."/>
            <person name="Burleigh J."/>
            <person name="Smith J."/>
            <person name="Yandell M."/>
            <person name="Nelson C."/>
            <person name="Grigoriev I."/>
            <person name="Davis J."/>
        </authorList>
    </citation>
    <scope>NUCLEOTIDE SEQUENCE</scope>
    <source>
        <strain evidence="3">G11</strain>
    </source>
</reference>
<feature type="coiled-coil region" evidence="1">
    <location>
        <begin position="233"/>
        <end position="260"/>
    </location>
</feature>
<feature type="region of interest" description="Disordered" evidence="2">
    <location>
        <begin position="615"/>
        <end position="641"/>
    </location>
</feature>
<feature type="compositionally biased region" description="Low complexity" evidence="2">
    <location>
        <begin position="764"/>
        <end position="777"/>
    </location>
</feature>
<evidence type="ECO:0000256" key="1">
    <source>
        <dbReference type="SAM" id="Coils"/>
    </source>
</evidence>
<feature type="compositionally biased region" description="Polar residues" evidence="2">
    <location>
        <begin position="157"/>
        <end position="169"/>
    </location>
</feature>
<feature type="compositionally biased region" description="Low complexity" evidence="2">
    <location>
        <begin position="48"/>
        <end position="57"/>
    </location>
</feature>
<feature type="region of interest" description="Disordered" evidence="2">
    <location>
        <begin position="741"/>
        <end position="788"/>
    </location>
</feature>